<evidence type="ECO:0000256" key="1">
    <source>
        <dbReference type="SAM" id="MobiDB-lite"/>
    </source>
</evidence>
<dbReference type="Pfam" id="PF07141">
    <property type="entry name" value="Phage_term_sma"/>
    <property type="match status" value="1"/>
</dbReference>
<name>A0A7X1ZAB3_9LACT</name>
<organism evidence="2 3">
    <name type="scientific">Lactococcus hircilactis</name>
    <dbReference type="NCBI Taxonomy" id="1494462"/>
    <lineage>
        <taxon>Bacteria</taxon>
        <taxon>Bacillati</taxon>
        <taxon>Bacillota</taxon>
        <taxon>Bacilli</taxon>
        <taxon>Lactobacillales</taxon>
        <taxon>Streptococcaceae</taxon>
        <taxon>Lactococcus</taxon>
    </lineage>
</organism>
<keyword evidence="3" id="KW-1185">Reference proteome</keyword>
<comment type="caution">
    <text evidence="2">The sequence shown here is derived from an EMBL/GenBank/DDBJ whole genome shotgun (WGS) entry which is preliminary data.</text>
</comment>
<dbReference type="AlphaFoldDB" id="A0A7X1ZAB3"/>
<gene>
    <name evidence="2" type="ORF">GHI93_12080</name>
</gene>
<sequence>MVSKLDEKEITESILKKVSLGVSDLKIYRALKVSPPTFKLWKNDHQEEYEQAKIEFQLLALAKVETQLNKKIRGGWRRKEKYEVDDEGNEILVSVERQQVDPELNAIMFWLRSHHPEIYDRVNMKRLELEQQEGSNIQEVIQQLSKFDINKYEVDEEPDGNEKDILNLLDENKNE</sequence>
<protein>
    <recommendedName>
        <fullName evidence="4">Terminase</fullName>
    </recommendedName>
</protein>
<feature type="compositionally biased region" description="Basic and acidic residues" evidence="1">
    <location>
        <begin position="160"/>
        <end position="175"/>
    </location>
</feature>
<accession>A0A7X1ZAB3</accession>
<reference evidence="2 3" key="1">
    <citation type="submission" date="2019-10" db="EMBL/GenBank/DDBJ databases">
        <authorList>
            <person name="Dong K."/>
        </authorList>
    </citation>
    <scope>NUCLEOTIDE SEQUENCE [LARGE SCALE GENOMIC DNA]</scope>
    <source>
        <strain evidence="2 3">DSM 28960</strain>
    </source>
</reference>
<evidence type="ECO:0000313" key="3">
    <source>
        <dbReference type="Proteomes" id="UP000439550"/>
    </source>
</evidence>
<dbReference type="OrthoDB" id="1085895at2"/>
<dbReference type="Proteomes" id="UP000439550">
    <property type="component" value="Unassembled WGS sequence"/>
</dbReference>
<dbReference type="InterPro" id="IPR010789">
    <property type="entry name" value="Terminase_ssu_Skunalikevirus"/>
</dbReference>
<proteinExistence type="predicted"/>
<evidence type="ECO:0000313" key="2">
    <source>
        <dbReference type="EMBL" id="MQW40653.1"/>
    </source>
</evidence>
<feature type="region of interest" description="Disordered" evidence="1">
    <location>
        <begin position="156"/>
        <end position="175"/>
    </location>
</feature>
<dbReference type="EMBL" id="WITJ01000026">
    <property type="protein sequence ID" value="MQW40653.1"/>
    <property type="molecule type" value="Genomic_DNA"/>
</dbReference>
<evidence type="ECO:0008006" key="4">
    <source>
        <dbReference type="Google" id="ProtNLM"/>
    </source>
</evidence>
<dbReference type="RefSeq" id="WP_153497268.1">
    <property type="nucleotide sequence ID" value="NZ_CBCRWP010000028.1"/>
</dbReference>